<evidence type="ECO:0000313" key="5">
    <source>
        <dbReference type="Proteomes" id="UP000477849"/>
    </source>
</evidence>
<protein>
    <submittedName>
        <fullName evidence="4">Damage-inducible protein DinB</fullName>
    </submittedName>
</protein>
<gene>
    <name evidence="4" type="ORF">G6N76_05765</name>
</gene>
<dbReference type="Gene3D" id="1.20.120.450">
    <property type="entry name" value="dinb family like domain"/>
    <property type="match status" value="1"/>
</dbReference>
<reference evidence="4 5" key="1">
    <citation type="submission" date="2020-02" db="EMBL/GenBank/DDBJ databases">
        <title>Genome sequence of the type strain CCBAU10050 of Rhizobium daejeonense.</title>
        <authorList>
            <person name="Gao J."/>
            <person name="Sun J."/>
        </authorList>
    </citation>
    <scope>NUCLEOTIDE SEQUENCE [LARGE SCALE GENOMIC DNA]</scope>
    <source>
        <strain evidence="4 5">CCBAU10050</strain>
    </source>
</reference>
<dbReference type="PANTHER" id="PTHR37302:SF1">
    <property type="entry name" value="PROTEIN DINB"/>
    <property type="match status" value="1"/>
</dbReference>
<dbReference type="RefSeq" id="WP_163904565.1">
    <property type="nucleotide sequence ID" value="NZ_CP048427.1"/>
</dbReference>
<dbReference type="EMBL" id="JAAKZH010000002">
    <property type="protein sequence ID" value="NGO63172.1"/>
    <property type="molecule type" value="Genomic_DNA"/>
</dbReference>
<evidence type="ECO:0000256" key="2">
    <source>
        <dbReference type="ARBA" id="ARBA00022723"/>
    </source>
</evidence>
<comment type="similarity">
    <text evidence="1">Belongs to the DinB family.</text>
</comment>
<dbReference type="Pfam" id="PF05163">
    <property type="entry name" value="DinB"/>
    <property type="match status" value="1"/>
</dbReference>
<evidence type="ECO:0000256" key="3">
    <source>
        <dbReference type="PIRSR" id="PIRSR607837-1"/>
    </source>
</evidence>
<dbReference type="AlphaFoldDB" id="A0A6M1RPF3"/>
<dbReference type="SUPFAM" id="SSF109854">
    <property type="entry name" value="DinB/YfiT-like putative metalloenzymes"/>
    <property type="match status" value="1"/>
</dbReference>
<feature type="binding site" evidence="3">
    <location>
        <position position="133"/>
    </location>
    <ligand>
        <name>a divalent metal cation</name>
        <dbReference type="ChEBI" id="CHEBI:60240"/>
    </ligand>
</feature>
<name>A0A6M1RPF3_9HYPH</name>
<comment type="caution">
    <text evidence="4">The sequence shown here is derived from an EMBL/GenBank/DDBJ whole genome shotgun (WGS) entry which is preliminary data.</text>
</comment>
<dbReference type="InterPro" id="IPR034660">
    <property type="entry name" value="DinB/YfiT-like"/>
</dbReference>
<dbReference type="PANTHER" id="PTHR37302">
    <property type="entry name" value="SLR1116 PROTEIN"/>
    <property type="match status" value="1"/>
</dbReference>
<sequence>MLDTFKMFAAYNQWANNAVYAVARELTPEELNRDCGAFFGSLFGTLSHILVADRVWLRRFTGEGPVHSALNERPYADFAELEAARIAEDRRILEWIDGLTEEAIRGSLTYTPITIPKPITHRFGPAISHFFNHQTHHRGQAHMCLTVLGKPSLSLDLIAFQRLQGTRWL</sequence>
<feature type="binding site" evidence="3">
    <location>
        <position position="48"/>
    </location>
    <ligand>
        <name>a divalent metal cation</name>
        <dbReference type="ChEBI" id="CHEBI:60240"/>
    </ligand>
</feature>
<feature type="binding site" evidence="3">
    <location>
        <position position="137"/>
    </location>
    <ligand>
        <name>a divalent metal cation</name>
        <dbReference type="ChEBI" id="CHEBI:60240"/>
    </ligand>
</feature>
<accession>A0A6M1RPF3</accession>
<keyword evidence="5" id="KW-1185">Reference proteome</keyword>
<organism evidence="4 5">
    <name type="scientific">Rhizobium daejeonense</name>
    <dbReference type="NCBI Taxonomy" id="240521"/>
    <lineage>
        <taxon>Bacteria</taxon>
        <taxon>Pseudomonadati</taxon>
        <taxon>Pseudomonadota</taxon>
        <taxon>Alphaproteobacteria</taxon>
        <taxon>Hyphomicrobiales</taxon>
        <taxon>Rhizobiaceae</taxon>
        <taxon>Rhizobium/Agrobacterium group</taxon>
        <taxon>Rhizobium</taxon>
    </lineage>
</organism>
<dbReference type="GO" id="GO:0046872">
    <property type="term" value="F:metal ion binding"/>
    <property type="evidence" value="ECO:0007669"/>
    <property type="project" value="UniProtKB-KW"/>
</dbReference>
<evidence type="ECO:0000313" key="4">
    <source>
        <dbReference type="EMBL" id="NGO63172.1"/>
    </source>
</evidence>
<keyword evidence="2 3" id="KW-0479">Metal-binding</keyword>
<evidence type="ECO:0000256" key="1">
    <source>
        <dbReference type="ARBA" id="ARBA00008635"/>
    </source>
</evidence>
<proteinExistence type="inferred from homology"/>
<dbReference type="InterPro" id="IPR007837">
    <property type="entry name" value="DinB"/>
</dbReference>
<dbReference type="Proteomes" id="UP000477849">
    <property type="component" value="Unassembled WGS sequence"/>
</dbReference>